<reference evidence="3" key="1">
    <citation type="journal article" date="2019" name="Gigascience">
        <title>De novo genome assembly of the endangered Acer yangbiense, a plant species with extremely small populations endemic to Yunnan Province, China.</title>
        <authorList>
            <person name="Yang J."/>
            <person name="Wariss H.M."/>
            <person name="Tao L."/>
            <person name="Zhang R."/>
            <person name="Yun Q."/>
            <person name="Hollingsworth P."/>
            <person name="Dao Z."/>
            <person name="Luo G."/>
            <person name="Guo H."/>
            <person name="Ma Y."/>
            <person name="Sun W."/>
        </authorList>
    </citation>
    <scope>NUCLEOTIDE SEQUENCE [LARGE SCALE GENOMIC DNA]</scope>
    <source>
        <strain evidence="3">cv. Malutang</strain>
    </source>
</reference>
<gene>
    <name evidence="2" type="ORF">EZV62_024034</name>
</gene>
<comment type="caution">
    <text evidence="2">The sequence shown here is derived from an EMBL/GenBank/DDBJ whole genome shotgun (WGS) entry which is preliminary data.</text>
</comment>
<accession>A0A5C7H3D4</accession>
<evidence type="ECO:0000256" key="1">
    <source>
        <dbReference type="SAM" id="MobiDB-lite"/>
    </source>
</evidence>
<evidence type="ECO:0000313" key="3">
    <source>
        <dbReference type="Proteomes" id="UP000323000"/>
    </source>
</evidence>
<sequence length="314" mass="35117">MVVEETIFRIKVFRIKVIMVVKMEVEEEEDVSDITMASFNVKYVIEWGTLHPAVFLINRMPNAVLGGQVPFEALYKVAVDYSLLKNTLIPNTTNPQQEPSTFSNTHPMITRAKNGIYKLKACLVTQEETELATLNQALANPKCTTDRNDRMSYGKPGGNNFTRKKDGEQSAARMGKNNQVNYGNKEKTPGSENIRGSGSRFDVLLENLDETMTEIYEKGEKWSKVSSQASKKSTRKNDNMGGYVSTPSKMISKQGVVGSSKGNSVCKGKKPSQKLVSQVKENDEADNGSVLWHFHKEVADFEDKLLLRPSEFSN</sequence>
<dbReference type="EMBL" id="VAHF01000011">
    <property type="protein sequence ID" value="TXG51510.1"/>
    <property type="molecule type" value="Genomic_DNA"/>
</dbReference>
<feature type="region of interest" description="Disordered" evidence="1">
    <location>
        <begin position="147"/>
        <end position="197"/>
    </location>
</feature>
<proteinExistence type="predicted"/>
<dbReference type="AlphaFoldDB" id="A0A5C7H3D4"/>
<dbReference type="Proteomes" id="UP000323000">
    <property type="component" value="Chromosome 11"/>
</dbReference>
<protein>
    <submittedName>
        <fullName evidence="2">Uncharacterized protein</fullName>
    </submittedName>
</protein>
<name>A0A5C7H3D4_9ROSI</name>
<organism evidence="2 3">
    <name type="scientific">Acer yangbiense</name>
    <dbReference type="NCBI Taxonomy" id="1000413"/>
    <lineage>
        <taxon>Eukaryota</taxon>
        <taxon>Viridiplantae</taxon>
        <taxon>Streptophyta</taxon>
        <taxon>Embryophyta</taxon>
        <taxon>Tracheophyta</taxon>
        <taxon>Spermatophyta</taxon>
        <taxon>Magnoliopsida</taxon>
        <taxon>eudicotyledons</taxon>
        <taxon>Gunneridae</taxon>
        <taxon>Pentapetalae</taxon>
        <taxon>rosids</taxon>
        <taxon>malvids</taxon>
        <taxon>Sapindales</taxon>
        <taxon>Sapindaceae</taxon>
        <taxon>Hippocastanoideae</taxon>
        <taxon>Acereae</taxon>
        <taxon>Acer</taxon>
    </lineage>
</organism>
<keyword evidence="3" id="KW-1185">Reference proteome</keyword>
<evidence type="ECO:0000313" key="2">
    <source>
        <dbReference type="EMBL" id="TXG51510.1"/>
    </source>
</evidence>
<feature type="region of interest" description="Disordered" evidence="1">
    <location>
        <begin position="225"/>
        <end position="281"/>
    </location>
</feature>